<proteinExistence type="predicted"/>
<name>A0A444MKZ0_9SPHI</name>
<dbReference type="GO" id="GO:0006633">
    <property type="term" value="P:fatty acid biosynthetic process"/>
    <property type="evidence" value="ECO:0007669"/>
    <property type="project" value="TreeGrafter"/>
</dbReference>
<dbReference type="Proteomes" id="UP000286701">
    <property type="component" value="Unassembled WGS sequence"/>
</dbReference>
<dbReference type="OrthoDB" id="1404523at2"/>
<dbReference type="AlphaFoldDB" id="A0A444MKZ0"/>
<comment type="caution">
    <text evidence="3">The sequence shown here is derived from an EMBL/GenBank/DDBJ whole genome shotgun (WGS) entry which is preliminary data.</text>
</comment>
<dbReference type="GO" id="GO:0004315">
    <property type="term" value="F:3-oxoacyl-[acyl-carrier-protein] synthase activity"/>
    <property type="evidence" value="ECO:0007669"/>
    <property type="project" value="TreeGrafter"/>
</dbReference>
<dbReference type="PANTHER" id="PTHR11712">
    <property type="entry name" value="POLYKETIDE SYNTHASE-RELATED"/>
    <property type="match status" value="1"/>
</dbReference>
<evidence type="ECO:0000259" key="2">
    <source>
        <dbReference type="Pfam" id="PF13723"/>
    </source>
</evidence>
<dbReference type="Gene3D" id="3.40.47.10">
    <property type="match status" value="1"/>
</dbReference>
<dbReference type="SUPFAM" id="SSF53901">
    <property type="entry name" value="Thiolase-like"/>
    <property type="match status" value="2"/>
</dbReference>
<evidence type="ECO:0000256" key="1">
    <source>
        <dbReference type="ARBA" id="ARBA00022679"/>
    </source>
</evidence>
<evidence type="ECO:0000313" key="4">
    <source>
        <dbReference type="Proteomes" id="UP000286701"/>
    </source>
</evidence>
<evidence type="ECO:0000313" key="3">
    <source>
        <dbReference type="EMBL" id="RWY49525.1"/>
    </source>
</evidence>
<organism evidence="3 4">
    <name type="scientific">Mucilaginibacter gilvus</name>
    <dbReference type="NCBI Taxonomy" id="2305909"/>
    <lineage>
        <taxon>Bacteria</taxon>
        <taxon>Pseudomonadati</taxon>
        <taxon>Bacteroidota</taxon>
        <taxon>Sphingobacteriia</taxon>
        <taxon>Sphingobacteriales</taxon>
        <taxon>Sphingobacteriaceae</taxon>
        <taxon>Mucilaginibacter</taxon>
    </lineage>
</organism>
<protein>
    <submittedName>
        <fullName evidence="3">Beta-ketoacyl synthase</fullName>
    </submittedName>
</protein>
<reference evidence="3 4" key="1">
    <citation type="submission" date="2019-01" db="EMBL/GenBank/DDBJ databases">
        <title>Mucilaginibacter antarcticum sp. nov., isolated from antarctic soil.</title>
        <authorList>
            <person name="Yan Y.-Q."/>
            <person name="Du Z.-J."/>
        </authorList>
    </citation>
    <scope>NUCLEOTIDE SEQUENCE [LARGE SCALE GENOMIC DNA]</scope>
    <source>
        <strain evidence="3 4">F01003</strain>
    </source>
</reference>
<feature type="domain" description="Beta-ketoacyl synthase-like N-terminal" evidence="2">
    <location>
        <begin position="41"/>
        <end position="175"/>
    </location>
</feature>
<keyword evidence="4" id="KW-1185">Reference proteome</keyword>
<dbReference type="InterPro" id="IPR016039">
    <property type="entry name" value="Thiolase-like"/>
</dbReference>
<dbReference type="InterPro" id="IPR014030">
    <property type="entry name" value="Ketoacyl_synth_N"/>
</dbReference>
<accession>A0A444MKZ0</accession>
<keyword evidence="1" id="KW-0808">Transferase</keyword>
<dbReference type="EMBL" id="SBIW01000008">
    <property type="protein sequence ID" value="RWY49525.1"/>
    <property type="molecule type" value="Genomic_DNA"/>
</dbReference>
<sequence>MYIRSAACISPQKTLHQDDLLTNPVEYNDTRLKAIEPDYSAYLDPKLTRRMSHVIKMGVGTAMECLRNGEITMPGAVITGTAYGCLEDTVTFLTRMIDMNEEMLPPTAFIQSTHNTVAAQIALMLKCHSYNNTFVHKGISFESALLDGIMLLNEGEADNVLVGGTDEMTDASYTILKRLGLYKRFPGSNLSLFKTNSTGTIGGEGAAFVLLSDKASAVNLAELTGMQNFYKPKGIDDIEARIVAFLKTHNLGMANVDLVITGKNGDLKNDAGYDQLANTIFNNCAIANYKHLCGEYPTSSAFAFWMAANIVKNGKVPASVLEAGAENIRPKTILIYNHYLNLYHSLMLVSTC</sequence>
<dbReference type="PANTHER" id="PTHR11712:SF336">
    <property type="entry name" value="3-OXOACYL-[ACYL-CARRIER-PROTEIN] SYNTHASE, MITOCHONDRIAL"/>
    <property type="match status" value="1"/>
</dbReference>
<gene>
    <name evidence="3" type="ORF">EPL05_18550</name>
</gene>
<dbReference type="Pfam" id="PF13723">
    <property type="entry name" value="Ketoacyl-synt_2"/>
    <property type="match status" value="1"/>
</dbReference>
<dbReference type="InterPro" id="IPR000794">
    <property type="entry name" value="Beta-ketoacyl_synthase"/>
</dbReference>
<dbReference type="GO" id="GO:0005829">
    <property type="term" value="C:cytosol"/>
    <property type="evidence" value="ECO:0007669"/>
    <property type="project" value="TreeGrafter"/>
</dbReference>